<dbReference type="OrthoDB" id="372515at2759"/>
<evidence type="ECO:0000256" key="1">
    <source>
        <dbReference type="SAM" id="Coils"/>
    </source>
</evidence>
<feature type="coiled-coil region" evidence="1">
    <location>
        <begin position="205"/>
        <end position="234"/>
    </location>
</feature>
<feature type="compositionally biased region" description="Basic and acidic residues" evidence="2">
    <location>
        <begin position="580"/>
        <end position="591"/>
    </location>
</feature>
<feature type="region of interest" description="Disordered" evidence="2">
    <location>
        <begin position="577"/>
        <end position="616"/>
    </location>
</feature>
<proteinExistence type="predicted"/>
<name>A0A1D3LK85_PLACE</name>
<protein>
    <submittedName>
        <fullName evidence="3">Uncharacterized protein</fullName>
    </submittedName>
</protein>
<dbReference type="AlphaFoldDB" id="A0A1D3LK85"/>
<evidence type="ECO:0000313" key="4">
    <source>
        <dbReference type="Proteomes" id="UP000195879"/>
    </source>
</evidence>
<evidence type="ECO:0000256" key="2">
    <source>
        <dbReference type="SAM" id="MobiDB-lite"/>
    </source>
</evidence>
<organism evidence="3 4">
    <name type="scientific">Plasmodium chabaudi adami</name>
    <dbReference type="NCBI Taxonomy" id="5826"/>
    <lineage>
        <taxon>Eukaryota</taxon>
        <taxon>Sar</taxon>
        <taxon>Alveolata</taxon>
        <taxon>Apicomplexa</taxon>
        <taxon>Aconoidasida</taxon>
        <taxon>Haemosporida</taxon>
        <taxon>Plasmodiidae</taxon>
        <taxon>Plasmodium</taxon>
        <taxon>Plasmodium (Vinckeia)</taxon>
    </lineage>
</organism>
<dbReference type="EMBL" id="LT608204">
    <property type="protein sequence ID" value="SCM10410.1"/>
    <property type="molecule type" value="Genomic_DNA"/>
</dbReference>
<feature type="compositionally biased region" description="Polar residues" evidence="2">
    <location>
        <begin position="592"/>
        <end position="608"/>
    </location>
</feature>
<keyword evidence="1" id="KW-0175">Coiled coil</keyword>
<evidence type="ECO:0000313" key="3">
    <source>
        <dbReference type="EMBL" id="SCM10410.1"/>
    </source>
</evidence>
<reference evidence="3 4" key="1">
    <citation type="submission" date="2016-08" db="EMBL/GenBank/DDBJ databases">
        <authorList>
            <consortium name="Pathogen Informatics"/>
        </authorList>
    </citation>
    <scope>NUCLEOTIDE SEQUENCE [LARGE SCALE GENOMIC DNA]</scope>
    <source>
        <strain evidence="3 4">DK</strain>
    </source>
</reference>
<gene>
    <name evidence="3" type="ORF">PCHDK_000233200</name>
</gene>
<sequence length="997" mass="118231">MMNENKKLDIIRNMLNTLLGSPEFEINNKSDEIKNKLKKKYIDKSKKVIYFYRSYMNILEQKELEKFSNLYDIILNNSFEYSEKDDIDTYMYCNIFPVLKKTFDSFVLYISKLVEHKHDESYKTIIKNLNPILLFSQYIIRLSNDIGSEPESIDNDLLKENQTPIPFNNVTSAINYHNINGNYNNALFFENKNSKIEEGHFEKEIQNFYSKYDMLEQENKLKEHEQKKEILKSIYHKKNLLSQEDIALYNAYYEQHIKLRRNKSQNLLSSSMIANFNDENTLEIDTHRNSFSIALDMKNKQGLGQHFEKKTTELKKKQTEENTQVDPKNASVLEDEINLDSFDEIIKKIEKKENCDFERKIYVLLNKWIQEEDGRRFIINQKCKIEPLFNEFKKINHTITDKDIIPLIFFIDKNLYLNYSLVNQYNYNSFYYIFHLYSSFYCSDTNSITFNELWDFLISNLPLNNYLYKNDIIIGFKKFEKKKKIIKNFHFFISFIKNFLIHLLIDIFLFISKIVRIEFCSTNFDNTLQTNHLKLTYPENFYLYINSLSRFYSSSSNSSTPSQTDMSLTQKVLEDNLDQPQKETPIEEQKESPMNCNDTSPVNKQNSKIAKDNDTDGDRKKNILAHLLLLLWGITIKLDISPDELIISDEISTDMDGELNEQSSVCSTDSLNDQSNCPINKDATNCTCTSKCEIKESEFQTKIKNKKMKKKRNKHITSNDYTYQSDHNIICKKIKKNNLSSKVGKQKRSLSLHSEHKKWKKRDKLCKTIKEQIENKNKINIDTLKEVENKKNEKYSHYLYEIQKKYKKKRYNEKITNLIHSIVKYIRPKTKNYYDTIINAVNKDMGHVFVSIFNQPTEENDDNSTNADYIKQASIQEDDQEKCNHNESSINIPTTPKNNDTQTPLVDILREPNNMLYINSFIQTNIKKRKKCANPILLLCNLKLYKKKFLNKFNTDHIYLLLYFVYYVNKRMNEIINEKFAHPGENEVYFLNSQKKV</sequence>
<dbReference type="Proteomes" id="UP000195879">
    <property type="component" value="Chromosome 10"/>
</dbReference>
<accession>A0A1D3LK85</accession>